<organism evidence="2 3">
    <name type="scientific">Globodera pallida</name>
    <name type="common">Potato cyst nematode worm</name>
    <name type="synonym">Heterodera pallida</name>
    <dbReference type="NCBI Taxonomy" id="36090"/>
    <lineage>
        <taxon>Eukaryota</taxon>
        <taxon>Metazoa</taxon>
        <taxon>Ecdysozoa</taxon>
        <taxon>Nematoda</taxon>
        <taxon>Chromadorea</taxon>
        <taxon>Rhabditida</taxon>
        <taxon>Tylenchina</taxon>
        <taxon>Tylenchomorpha</taxon>
        <taxon>Tylenchoidea</taxon>
        <taxon>Heteroderidae</taxon>
        <taxon>Heteroderinae</taxon>
        <taxon>Globodera</taxon>
    </lineage>
</organism>
<dbReference type="Proteomes" id="UP000050741">
    <property type="component" value="Unassembled WGS sequence"/>
</dbReference>
<reference evidence="3" key="2">
    <citation type="submission" date="2016-06" db="UniProtKB">
        <authorList>
            <consortium name="WormBaseParasite"/>
        </authorList>
    </citation>
    <scope>IDENTIFICATION</scope>
</reference>
<feature type="chain" id="PRO_5008146609" evidence="1">
    <location>
        <begin position="25"/>
        <end position="160"/>
    </location>
</feature>
<name>A0A183BTQ9_GLOPA</name>
<feature type="signal peptide" evidence="1">
    <location>
        <begin position="1"/>
        <end position="24"/>
    </location>
</feature>
<protein>
    <submittedName>
        <fullName evidence="3">LEA_2 domain-containing protein</fullName>
    </submittedName>
</protein>
<dbReference type="AlphaFoldDB" id="A0A183BTQ9"/>
<dbReference type="WBParaSite" id="GPLIN_000399500">
    <property type="protein sequence ID" value="GPLIN_000399500"/>
    <property type="gene ID" value="GPLIN_000399500"/>
</dbReference>
<reference evidence="2" key="1">
    <citation type="submission" date="2014-05" db="EMBL/GenBank/DDBJ databases">
        <title>The genome and life-stage specific transcriptomes of Globodera pallida elucidate key aspects of plant parasitism by a cyst nematode.</title>
        <authorList>
            <person name="Cotton J.A."/>
            <person name="Lilley C.J."/>
            <person name="Jones L.M."/>
            <person name="Kikuchi T."/>
            <person name="Reid A.J."/>
            <person name="Thorpe P."/>
            <person name="Tsai I.J."/>
            <person name="Beasley H."/>
            <person name="Blok V."/>
            <person name="Cock P.J.A."/>
            <person name="Van den Akker S.E."/>
            <person name="Holroyd N."/>
            <person name="Hunt M."/>
            <person name="Mantelin S."/>
            <person name="Naghra H."/>
            <person name="Pain A."/>
            <person name="Palomares-Rius J.E."/>
            <person name="Zarowiecki M."/>
            <person name="Berriman M."/>
            <person name="Jones J.T."/>
            <person name="Urwin P.E."/>
        </authorList>
    </citation>
    <scope>NUCLEOTIDE SEQUENCE [LARGE SCALE GENOMIC DNA]</scope>
    <source>
        <strain evidence="2">Lindley</strain>
    </source>
</reference>
<proteinExistence type="predicted"/>
<sequence length="160" mass="16360">MSIHPLAILALCLFFLRVVLNSNAALIDHVQAGVDKGFEFGLDLANKAATASGDLANKAATASDDLANKAATASDDLANKAATASGDLANKAATASGDLANKAATASGDLANKAATASGDLANKAAEYSVVREFLEEKIVPEVNELTNDLKKMPNQKSES</sequence>
<keyword evidence="1" id="KW-0732">Signal</keyword>
<evidence type="ECO:0000313" key="2">
    <source>
        <dbReference type="Proteomes" id="UP000050741"/>
    </source>
</evidence>
<evidence type="ECO:0000256" key="1">
    <source>
        <dbReference type="SAM" id="SignalP"/>
    </source>
</evidence>
<keyword evidence="2" id="KW-1185">Reference proteome</keyword>
<accession>A0A183BTQ9</accession>
<dbReference type="Gene3D" id="1.20.120.20">
    <property type="entry name" value="Apolipoprotein"/>
    <property type="match status" value="1"/>
</dbReference>
<evidence type="ECO:0000313" key="3">
    <source>
        <dbReference type="WBParaSite" id="GPLIN_000399500"/>
    </source>
</evidence>